<reference evidence="1 2" key="1">
    <citation type="submission" date="2019-08" db="EMBL/GenBank/DDBJ databases">
        <authorList>
            <person name="Peeters C."/>
        </authorList>
    </citation>
    <scope>NUCLEOTIDE SEQUENCE [LARGE SCALE GENOMIC DNA]</scope>
    <source>
        <strain evidence="1 2">LMG 31118</strain>
    </source>
</reference>
<sequence length="354" mass="38312">MNNSNDTGDKPIMNRRHFARWVSALTLAATTALSPFGNVAHAQASTVRLSHGYGILYLPLMVMRDQHLIEKHAKALGLGDVKTTWTILDGGNVINDAMLAGNLDVAGTGAPGFVTLWSKAHGIPRSEVIGLSALSTGPLWLNTNNPNIKSLKDFTPKDKIAIPGIKTSLSAVLLQMAVAKTFGIENYAKLDPQTVSLSHPEAVSALLSGKTEITAHFTSPPFSYQEVKDPRIKRVLNSTDVLGNITIDVVFAPKQFTVQNPKLVQAILAAQEEAATYIAKDHVGAAQTFLRVSKMNLPQAEIEQMLADPGLQFTTTPNGLMQYVEFMGRAGTIKTRPTKWSDLFVPQMATRQGS</sequence>
<dbReference type="PANTHER" id="PTHR30024:SF2">
    <property type="entry name" value="ABC TRANSPORTER SUBSTRATE-BINDING PROTEIN"/>
    <property type="match status" value="1"/>
</dbReference>
<evidence type="ECO:0000313" key="2">
    <source>
        <dbReference type="Proteomes" id="UP000414136"/>
    </source>
</evidence>
<evidence type="ECO:0000313" key="1">
    <source>
        <dbReference type="EMBL" id="VVE66398.1"/>
    </source>
</evidence>
<dbReference type="EMBL" id="CABPSQ010000003">
    <property type="protein sequence ID" value="VVE66398.1"/>
    <property type="molecule type" value="Genomic_DNA"/>
</dbReference>
<protein>
    <submittedName>
        <fullName evidence="1">Nitrate/sulfonate/bicarbonate ABC transporter periplasmic protein</fullName>
    </submittedName>
</protein>
<keyword evidence="2" id="KW-1185">Reference proteome</keyword>
<dbReference type="PANTHER" id="PTHR30024">
    <property type="entry name" value="ALIPHATIC SULFONATES-BINDING PROTEIN-RELATED"/>
    <property type="match status" value="1"/>
</dbReference>
<dbReference type="Proteomes" id="UP000414136">
    <property type="component" value="Unassembled WGS sequence"/>
</dbReference>
<proteinExistence type="predicted"/>
<dbReference type="InterPro" id="IPR006311">
    <property type="entry name" value="TAT_signal"/>
</dbReference>
<accession>A0A5E4ZZZ9</accession>
<organism evidence="1 2">
    <name type="scientific">Pandoraea captiosa</name>
    <dbReference type="NCBI Taxonomy" id="2508302"/>
    <lineage>
        <taxon>Bacteria</taxon>
        <taxon>Pseudomonadati</taxon>
        <taxon>Pseudomonadota</taxon>
        <taxon>Betaproteobacteria</taxon>
        <taxon>Burkholderiales</taxon>
        <taxon>Burkholderiaceae</taxon>
        <taxon>Pandoraea</taxon>
    </lineage>
</organism>
<gene>
    <name evidence="1" type="ORF">PCA31118_02205</name>
</gene>
<name>A0A5E4ZZZ9_9BURK</name>
<dbReference type="PROSITE" id="PS51318">
    <property type="entry name" value="TAT"/>
    <property type="match status" value="1"/>
</dbReference>
<dbReference type="SUPFAM" id="SSF53850">
    <property type="entry name" value="Periplasmic binding protein-like II"/>
    <property type="match status" value="1"/>
</dbReference>
<dbReference type="Pfam" id="PF13379">
    <property type="entry name" value="NMT1_2"/>
    <property type="match status" value="1"/>
</dbReference>
<dbReference type="AlphaFoldDB" id="A0A5E4ZZZ9"/>
<dbReference type="Gene3D" id="3.40.190.10">
    <property type="entry name" value="Periplasmic binding protein-like II"/>
    <property type="match status" value="2"/>
</dbReference>